<evidence type="ECO:0000313" key="1">
    <source>
        <dbReference type="EMBL" id="KXS09296.1"/>
    </source>
</evidence>
<protein>
    <submittedName>
        <fullName evidence="1">Uncharacterized protein</fullName>
    </submittedName>
</protein>
<accession>A0A138ZXT8</accession>
<name>A0A138ZXT8_GONPJ</name>
<dbReference type="AlphaFoldDB" id="A0A138ZXT8"/>
<keyword evidence="2" id="KW-1185">Reference proteome</keyword>
<gene>
    <name evidence="1" type="ORF">M427DRAFT_64335</name>
</gene>
<organism evidence="1 2">
    <name type="scientific">Gonapodya prolifera (strain JEL478)</name>
    <name type="common">Monoblepharis prolifera</name>
    <dbReference type="NCBI Taxonomy" id="1344416"/>
    <lineage>
        <taxon>Eukaryota</taxon>
        <taxon>Fungi</taxon>
        <taxon>Fungi incertae sedis</taxon>
        <taxon>Chytridiomycota</taxon>
        <taxon>Chytridiomycota incertae sedis</taxon>
        <taxon>Monoblepharidomycetes</taxon>
        <taxon>Monoblepharidales</taxon>
        <taxon>Gonapodyaceae</taxon>
        <taxon>Gonapodya</taxon>
    </lineage>
</organism>
<sequence>MDNGGELGVYSFCGRKGPDSWSLVSETGKKAFRPLPRKTFANLAVLSVPVHHSSLQMI</sequence>
<evidence type="ECO:0000313" key="2">
    <source>
        <dbReference type="Proteomes" id="UP000070544"/>
    </source>
</evidence>
<reference evidence="1 2" key="1">
    <citation type="journal article" date="2015" name="Genome Biol. Evol.">
        <title>Phylogenomic analyses indicate that early fungi evolved digesting cell walls of algal ancestors of land plants.</title>
        <authorList>
            <person name="Chang Y."/>
            <person name="Wang S."/>
            <person name="Sekimoto S."/>
            <person name="Aerts A.L."/>
            <person name="Choi C."/>
            <person name="Clum A."/>
            <person name="LaButti K.M."/>
            <person name="Lindquist E.A."/>
            <person name="Yee Ngan C."/>
            <person name="Ohm R.A."/>
            <person name="Salamov A.A."/>
            <person name="Grigoriev I.V."/>
            <person name="Spatafora J.W."/>
            <person name="Berbee M.L."/>
        </authorList>
    </citation>
    <scope>NUCLEOTIDE SEQUENCE [LARGE SCALE GENOMIC DNA]</scope>
    <source>
        <strain evidence="1 2">JEL478</strain>
    </source>
</reference>
<dbReference type="Proteomes" id="UP000070544">
    <property type="component" value="Unassembled WGS sequence"/>
</dbReference>
<proteinExistence type="predicted"/>
<dbReference type="EMBL" id="KQ965871">
    <property type="protein sequence ID" value="KXS09296.1"/>
    <property type="molecule type" value="Genomic_DNA"/>
</dbReference>